<dbReference type="InterPro" id="IPR045378">
    <property type="entry name" value="LNT_N"/>
</dbReference>
<proteinExistence type="inferred from homology"/>
<dbReference type="Proteomes" id="UP000078428">
    <property type="component" value="Unassembled WGS sequence"/>
</dbReference>
<evidence type="ECO:0000256" key="1">
    <source>
        <dbReference type="ARBA" id="ARBA00004651"/>
    </source>
</evidence>
<dbReference type="Gene3D" id="3.60.110.10">
    <property type="entry name" value="Carbon-nitrogen hydrolase"/>
    <property type="match status" value="1"/>
</dbReference>
<evidence type="ECO:0000259" key="10">
    <source>
        <dbReference type="PROSITE" id="PS50263"/>
    </source>
</evidence>
<feature type="domain" description="CN hydrolase" evidence="10">
    <location>
        <begin position="244"/>
        <end position="487"/>
    </location>
</feature>
<dbReference type="GO" id="GO:0042158">
    <property type="term" value="P:lipoprotein biosynthetic process"/>
    <property type="evidence" value="ECO:0007669"/>
    <property type="project" value="UniProtKB-UniRule"/>
</dbReference>
<dbReference type="Pfam" id="PF00795">
    <property type="entry name" value="CN_hydrolase"/>
    <property type="match status" value="1"/>
</dbReference>
<dbReference type="EC" id="2.3.1.269" evidence="9"/>
<comment type="catalytic activity">
    <reaction evidence="9">
        <text>N-terminal S-1,2-diacyl-sn-glyceryl-L-cysteinyl-[lipoprotein] + a glycerophospholipid = N-acyl-S-1,2-diacyl-sn-glyceryl-L-cysteinyl-[lipoprotein] + a 2-acyl-sn-glycero-3-phospholipid + H(+)</text>
        <dbReference type="Rhea" id="RHEA:48228"/>
        <dbReference type="Rhea" id="RHEA-COMP:14681"/>
        <dbReference type="Rhea" id="RHEA-COMP:14684"/>
        <dbReference type="ChEBI" id="CHEBI:15378"/>
        <dbReference type="ChEBI" id="CHEBI:136912"/>
        <dbReference type="ChEBI" id="CHEBI:140656"/>
        <dbReference type="ChEBI" id="CHEBI:140657"/>
        <dbReference type="ChEBI" id="CHEBI:140660"/>
        <dbReference type="EC" id="2.3.1.269"/>
    </reaction>
</comment>
<evidence type="ECO:0000256" key="3">
    <source>
        <dbReference type="ARBA" id="ARBA00022475"/>
    </source>
</evidence>
<evidence type="ECO:0000256" key="5">
    <source>
        <dbReference type="ARBA" id="ARBA00022692"/>
    </source>
</evidence>
<feature type="transmembrane region" description="Helical" evidence="9">
    <location>
        <begin position="94"/>
        <end position="117"/>
    </location>
</feature>
<dbReference type="Pfam" id="PF20154">
    <property type="entry name" value="LNT_N"/>
    <property type="match status" value="1"/>
</dbReference>
<evidence type="ECO:0000256" key="4">
    <source>
        <dbReference type="ARBA" id="ARBA00022679"/>
    </source>
</evidence>
<dbReference type="InterPro" id="IPR004563">
    <property type="entry name" value="Apolipo_AcylTrfase"/>
</dbReference>
<evidence type="ECO:0000313" key="11">
    <source>
        <dbReference type="EMBL" id="OAN54596.1"/>
    </source>
</evidence>
<dbReference type="HAMAP" id="MF_01148">
    <property type="entry name" value="Lnt"/>
    <property type="match status" value="1"/>
</dbReference>
<feature type="transmembrane region" description="Helical" evidence="9">
    <location>
        <begin position="166"/>
        <end position="192"/>
    </location>
</feature>
<dbReference type="UniPathway" id="UPA00666"/>
<dbReference type="GO" id="GO:0016410">
    <property type="term" value="F:N-acyltransferase activity"/>
    <property type="evidence" value="ECO:0007669"/>
    <property type="project" value="UniProtKB-UniRule"/>
</dbReference>
<sequence>MTLVQRIAHRLQSLTGWRRRLVLFLLGALAAMALPPVHALPTLLVAFPALVWMFDAAPNRKAAFGVGWWWAMGWFTVGYYWISNALLVDPLRFGWMIPFAVFGLSGLVAAFVGAATLSVRLLRFSGPGRILGLAVAWTLAEWLKSWVLTGFPWNPLGSVWDVSLPVLQFGAVAGVWGLSLLTAVAAMAPALLSAPLSRRAQLGVVALVVGLPLAGWIGGTVRLAGAPDLAAPDTMEPGIRLRLVQANTPQGNKWKDDLREAHLREHVALSRSPGFETITTVIWSETAASYFLDLDGPHRAMAAEAAPPGGLLLTGAPRITPRGVEPLQIWNSLFAVTPAAEIVGVYDKAHLVPFGEYVPLRAILPIAKITHGGTDFSAGPGPRTLTVPGLPPFSPLICYEAIFPGEVVDPKGERPRWLVAMTNDGWFGYSAGPFQHLAAGRMRAIEEGLPLARAANTGISAVFDGYGREIARLPLGAKGVVDAPLPKSIDPPPYARFGNAAVFILMLVCLHLGAVRRTRG</sequence>
<dbReference type="EMBL" id="LWQT01000028">
    <property type="protein sequence ID" value="OAN54596.1"/>
    <property type="molecule type" value="Genomic_DNA"/>
</dbReference>
<reference evidence="11 12" key="1">
    <citation type="submission" date="2016-04" db="EMBL/GenBank/DDBJ databases">
        <title>Draft genome sequence of freshwater magnetotactic bacteria Magnetospirillum marisnigri SP-1 and Magnetospirillum moscoviense BB-1.</title>
        <authorList>
            <person name="Koziaeva V."/>
            <person name="Dziuba M.V."/>
            <person name="Ivanov T.M."/>
            <person name="Kuznetsov B."/>
            <person name="Grouzdev D.S."/>
        </authorList>
    </citation>
    <scope>NUCLEOTIDE SEQUENCE [LARGE SCALE GENOMIC DNA]</scope>
    <source>
        <strain evidence="11 12">SP-1</strain>
    </source>
</reference>
<organism evidence="11 12">
    <name type="scientific">Paramagnetospirillum marisnigri</name>
    <dbReference type="NCBI Taxonomy" id="1285242"/>
    <lineage>
        <taxon>Bacteria</taxon>
        <taxon>Pseudomonadati</taxon>
        <taxon>Pseudomonadota</taxon>
        <taxon>Alphaproteobacteria</taxon>
        <taxon>Rhodospirillales</taxon>
        <taxon>Magnetospirillaceae</taxon>
        <taxon>Paramagnetospirillum</taxon>
    </lineage>
</organism>
<dbReference type="InterPro" id="IPR003010">
    <property type="entry name" value="C-N_Hydrolase"/>
</dbReference>
<comment type="similarity">
    <text evidence="2 9">Belongs to the CN hydrolase family. Apolipoprotein N-acyltransferase subfamily.</text>
</comment>
<gene>
    <name evidence="9" type="primary">lnt</name>
    <name evidence="11" type="ORF">A6A04_11755</name>
</gene>
<evidence type="ECO:0000256" key="7">
    <source>
        <dbReference type="ARBA" id="ARBA00023136"/>
    </source>
</evidence>
<dbReference type="GO" id="GO:0005886">
    <property type="term" value="C:plasma membrane"/>
    <property type="evidence" value="ECO:0007669"/>
    <property type="project" value="UniProtKB-SubCell"/>
</dbReference>
<name>A0A178MVZ2_9PROT</name>
<dbReference type="SUPFAM" id="SSF56317">
    <property type="entry name" value="Carbon-nitrogen hydrolase"/>
    <property type="match status" value="1"/>
</dbReference>
<protein>
    <recommendedName>
        <fullName evidence="9">Apolipoprotein N-acyltransferase</fullName>
        <shortName evidence="9">ALP N-acyltransferase</shortName>
        <ecNumber evidence="9">2.3.1.269</ecNumber>
    </recommendedName>
</protein>
<dbReference type="AlphaFoldDB" id="A0A178MVZ2"/>
<keyword evidence="7 9" id="KW-0472">Membrane</keyword>
<accession>A0A178MVZ2</accession>
<dbReference type="PANTHER" id="PTHR38686">
    <property type="entry name" value="APOLIPOPROTEIN N-ACYLTRANSFERASE"/>
    <property type="match status" value="1"/>
</dbReference>
<comment type="caution">
    <text evidence="9">Lacks conserved residue(s) required for the propagation of feature annotation.</text>
</comment>
<keyword evidence="3 9" id="KW-1003">Cell membrane</keyword>
<dbReference type="STRING" id="1285242.A6A04_11755"/>
<evidence type="ECO:0000256" key="2">
    <source>
        <dbReference type="ARBA" id="ARBA00010065"/>
    </source>
</evidence>
<dbReference type="OrthoDB" id="9804277at2"/>
<keyword evidence="4 9" id="KW-0808">Transferase</keyword>
<feature type="transmembrane region" description="Helical" evidence="9">
    <location>
        <begin position="204"/>
        <end position="225"/>
    </location>
</feature>
<dbReference type="RefSeq" id="WP_068489526.1">
    <property type="nucleotide sequence ID" value="NZ_LWQT01000028.1"/>
</dbReference>
<keyword evidence="6 9" id="KW-1133">Transmembrane helix</keyword>
<feature type="transmembrane region" description="Helical" evidence="9">
    <location>
        <begin position="63"/>
        <end position="82"/>
    </location>
</feature>
<keyword evidence="12" id="KW-1185">Reference proteome</keyword>
<evidence type="ECO:0000256" key="6">
    <source>
        <dbReference type="ARBA" id="ARBA00022989"/>
    </source>
</evidence>
<evidence type="ECO:0000313" key="12">
    <source>
        <dbReference type="Proteomes" id="UP000078428"/>
    </source>
</evidence>
<dbReference type="CDD" id="cd07571">
    <property type="entry name" value="ALP_N-acyl_transferase"/>
    <property type="match status" value="1"/>
</dbReference>
<comment type="pathway">
    <text evidence="9">Protein modification; lipoprotein biosynthesis (N-acyl transfer).</text>
</comment>
<keyword evidence="11" id="KW-0449">Lipoprotein</keyword>
<keyword evidence="5 9" id="KW-0812">Transmembrane</keyword>
<dbReference type="InterPro" id="IPR036526">
    <property type="entry name" value="C-N_Hydrolase_sf"/>
</dbReference>
<evidence type="ECO:0000256" key="8">
    <source>
        <dbReference type="ARBA" id="ARBA00023315"/>
    </source>
</evidence>
<feature type="transmembrane region" description="Helical" evidence="9">
    <location>
        <begin position="494"/>
        <end position="515"/>
    </location>
</feature>
<comment type="subcellular location">
    <subcellularLocation>
        <location evidence="1 9">Cell membrane</location>
        <topology evidence="1 9">Multi-pass membrane protein</topology>
    </subcellularLocation>
</comment>
<evidence type="ECO:0000256" key="9">
    <source>
        <dbReference type="HAMAP-Rule" id="MF_01148"/>
    </source>
</evidence>
<dbReference type="PROSITE" id="PS50263">
    <property type="entry name" value="CN_HYDROLASE"/>
    <property type="match status" value="1"/>
</dbReference>
<comment type="caution">
    <text evidence="11">The sequence shown here is derived from an EMBL/GenBank/DDBJ whole genome shotgun (WGS) entry which is preliminary data.</text>
</comment>
<comment type="function">
    <text evidence="9">Catalyzes the phospholipid dependent N-acylation of the N-terminal cysteine of apolipoprotein, the last step in lipoprotein maturation.</text>
</comment>
<dbReference type="NCBIfam" id="TIGR00546">
    <property type="entry name" value="lnt"/>
    <property type="match status" value="1"/>
</dbReference>
<dbReference type="PANTHER" id="PTHR38686:SF1">
    <property type="entry name" value="APOLIPOPROTEIN N-ACYLTRANSFERASE"/>
    <property type="match status" value="1"/>
</dbReference>
<keyword evidence="8 9" id="KW-0012">Acyltransferase</keyword>